<organism evidence="2 3">
    <name type="scientific">Pristionchus fissidentatus</name>
    <dbReference type="NCBI Taxonomy" id="1538716"/>
    <lineage>
        <taxon>Eukaryota</taxon>
        <taxon>Metazoa</taxon>
        <taxon>Ecdysozoa</taxon>
        <taxon>Nematoda</taxon>
        <taxon>Chromadorea</taxon>
        <taxon>Rhabditida</taxon>
        <taxon>Rhabditina</taxon>
        <taxon>Diplogasteromorpha</taxon>
        <taxon>Diplogasteroidea</taxon>
        <taxon>Neodiplogasteridae</taxon>
        <taxon>Pristionchus</taxon>
    </lineage>
</organism>
<dbReference type="EMBL" id="BTSY01000003">
    <property type="protein sequence ID" value="GMT19621.1"/>
    <property type="molecule type" value="Genomic_DNA"/>
</dbReference>
<dbReference type="Proteomes" id="UP001432322">
    <property type="component" value="Unassembled WGS sequence"/>
</dbReference>
<dbReference type="FunFam" id="3.40.50.300:FF:003493">
    <property type="entry name" value="Predicted protein"/>
    <property type="match status" value="1"/>
</dbReference>
<dbReference type="CDD" id="cd18788">
    <property type="entry name" value="SF2_C_XPD"/>
    <property type="match status" value="1"/>
</dbReference>
<feature type="domain" description="ATP-dependent helicase C-terminal" evidence="1">
    <location>
        <begin position="224"/>
        <end position="379"/>
    </location>
</feature>
<evidence type="ECO:0000313" key="2">
    <source>
        <dbReference type="EMBL" id="GMT19621.1"/>
    </source>
</evidence>
<feature type="non-terminal residue" evidence="2">
    <location>
        <position position="480"/>
    </location>
</feature>
<keyword evidence="3" id="KW-1185">Reference proteome</keyword>
<dbReference type="GO" id="GO:0006289">
    <property type="term" value="P:nucleotide-excision repair"/>
    <property type="evidence" value="ECO:0007669"/>
    <property type="project" value="TreeGrafter"/>
</dbReference>
<dbReference type="GO" id="GO:0016818">
    <property type="term" value="F:hydrolase activity, acting on acid anhydrides, in phosphorus-containing anhydrides"/>
    <property type="evidence" value="ECO:0007669"/>
    <property type="project" value="InterPro"/>
</dbReference>
<evidence type="ECO:0000259" key="1">
    <source>
        <dbReference type="SMART" id="SM00491"/>
    </source>
</evidence>
<proteinExistence type="predicted"/>
<dbReference type="SMART" id="SM00491">
    <property type="entry name" value="HELICc2"/>
    <property type="match status" value="1"/>
</dbReference>
<dbReference type="GO" id="GO:0003676">
    <property type="term" value="F:nucleic acid binding"/>
    <property type="evidence" value="ECO:0007669"/>
    <property type="project" value="InterPro"/>
</dbReference>
<sequence>MESFKPTTTALVCIEKFTYFLSYFTKEDRRSTYRMNITVEKPTDAQLSAEAMQAMKRAGGTQSWGNSSGPRNQLYSAPSMPGPAISIVCSASTFVDPKNMPSAFVPIREGLRITANMWCMSPELAYMDAFSECRSVVLASGTLCPTETLKTELGMAFNFEMEGEQVIPKEQICASVITRGMRGTTLRATYANSNDERFIEELALIIRSVTKRVPGGVLVFFPSYRLLDLVFEWMQRSTFIRQIEMSKVVVKEPRRSSELTEIMSQYEAAIVNPRRFGPTVTGSLMFAVFRGKVSEGIDFTDDMARCVVSIGIPFPNAMDDLVVEKKKYNTENAVKLRILNGDQWYTSQAYRALNQALGRCLRHRGDWGSIVMVDERLAVSKFQPVVAASAANSAARVSRWIRDQSVTYNAFSDFEADLSSFIDRMQIATKIPRTRNELISDAVEVTLLYRNPSPSEFDRFEARVHVTPGTIRLKPTDTTK</sequence>
<dbReference type="InterPro" id="IPR006555">
    <property type="entry name" value="ATP-dep_Helicase_C"/>
</dbReference>
<dbReference type="PANTHER" id="PTHR11472">
    <property type="entry name" value="DNA REPAIR DEAD HELICASE RAD3/XP-D SUBFAMILY MEMBER"/>
    <property type="match status" value="1"/>
</dbReference>
<dbReference type="GO" id="GO:0003678">
    <property type="term" value="F:DNA helicase activity"/>
    <property type="evidence" value="ECO:0007669"/>
    <property type="project" value="TreeGrafter"/>
</dbReference>
<dbReference type="GO" id="GO:0005634">
    <property type="term" value="C:nucleus"/>
    <property type="evidence" value="ECO:0007669"/>
    <property type="project" value="TreeGrafter"/>
</dbReference>
<dbReference type="Pfam" id="PF13307">
    <property type="entry name" value="Helicase_C_2"/>
    <property type="match status" value="1"/>
</dbReference>
<accession>A0AAV5VJ32</accession>
<protein>
    <recommendedName>
        <fullName evidence="1">ATP-dependent helicase C-terminal domain-containing protein</fullName>
    </recommendedName>
</protein>
<dbReference type="AlphaFoldDB" id="A0AAV5VJ32"/>
<dbReference type="InterPro" id="IPR045028">
    <property type="entry name" value="DinG/Rad3-like"/>
</dbReference>
<evidence type="ECO:0000313" key="3">
    <source>
        <dbReference type="Proteomes" id="UP001432322"/>
    </source>
</evidence>
<dbReference type="PANTHER" id="PTHR11472:SF47">
    <property type="entry name" value="FANCONI ANEMIA GROUP J PROTEIN"/>
    <property type="match status" value="1"/>
</dbReference>
<name>A0AAV5VJ32_9BILA</name>
<dbReference type="Gene3D" id="3.40.50.300">
    <property type="entry name" value="P-loop containing nucleotide triphosphate hydrolases"/>
    <property type="match status" value="1"/>
</dbReference>
<reference evidence="2" key="1">
    <citation type="submission" date="2023-10" db="EMBL/GenBank/DDBJ databases">
        <title>Genome assembly of Pristionchus species.</title>
        <authorList>
            <person name="Yoshida K."/>
            <person name="Sommer R.J."/>
        </authorList>
    </citation>
    <scope>NUCLEOTIDE SEQUENCE</scope>
    <source>
        <strain evidence="2">RS5133</strain>
    </source>
</reference>
<comment type="caution">
    <text evidence="2">The sequence shown here is derived from an EMBL/GenBank/DDBJ whole genome shotgun (WGS) entry which is preliminary data.</text>
</comment>
<gene>
    <name evidence="2" type="ORF">PFISCL1PPCAC_10918</name>
</gene>
<dbReference type="InterPro" id="IPR027417">
    <property type="entry name" value="P-loop_NTPase"/>
</dbReference>
<dbReference type="GO" id="GO:0005524">
    <property type="term" value="F:ATP binding"/>
    <property type="evidence" value="ECO:0007669"/>
    <property type="project" value="InterPro"/>
</dbReference>
<dbReference type="GO" id="GO:1990918">
    <property type="term" value="P:double-strand break repair involved in meiotic recombination"/>
    <property type="evidence" value="ECO:0007669"/>
    <property type="project" value="TreeGrafter"/>
</dbReference>